<accession>A0A8H3TR66</accession>
<organism evidence="2 3">
    <name type="scientific">Naganishia liquefaciens</name>
    <dbReference type="NCBI Taxonomy" id="104408"/>
    <lineage>
        <taxon>Eukaryota</taxon>
        <taxon>Fungi</taxon>
        <taxon>Dikarya</taxon>
        <taxon>Basidiomycota</taxon>
        <taxon>Agaricomycotina</taxon>
        <taxon>Tremellomycetes</taxon>
        <taxon>Filobasidiales</taxon>
        <taxon>Filobasidiaceae</taxon>
        <taxon>Naganishia</taxon>
    </lineage>
</organism>
<reference evidence="2" key="1">
    <citation type="submission" date="2020-07" db="EMBL/GenBank/DDBJ databases">
        <title>Draft Genome Sequence of a Deep-Sea Yeast, Naganishia (Cryptococcus) liquefaciens strain N6.</title>
        <authorList>
            <person name="Han Y.W."/>
            <person name="Kajitani R."/>
            <person name="Morimoto H."/>
            <person name="Parhat M."/>
            <person name="Tsubouchi H."/>
            <person name="Bakenova O."/>
            <person name="Ogata M."/>
            <person name="Argunhan B."/>
            <person name="Aoki R."/>
            <person name="Kajiwara S."/>
            <person name="Itoh T."/>
            <person name="Iwasaki H."/>
        </authorList>
    </citation>
    <scope>NUCLEOTIDE SEQUENCE</scope>
    <source>
        <strain evidence="2">N6</strain>
    </source>
</reference>
<sequence>MFTKTKEEDTQREKGSVKNFEEVSTFSHGRELPKYAVTAPQKEVLGIRREQEATASADRVKNPIRPSQAQHSTYMPPEAGQSDTGENEVLAQVNYGATLYTDLLDY</sequence>
<dbReference type="AlphaFoldDB" id="A0A8H3TR66"/>
<evidence type="ECO:0000313" key="3">
    <source>
        <dbReference type="Proteomes" id="UP000620104"/>
    </source>
</evidence>
<feature type="region of interest" description="Disordered" evidence="1">
    <location>
        <begin position="49"/>
        <end position="88"/>
    </location>
</feature>
<comment type="caution">
    <text evidence="2">The sequence shown here is derived from an EMBL/GenBank/DDBJ whole genome shotgun (WGS) entry which is preliminary data.</text>
</comment>
<proteinExistence type="predicted"/>
<dbReference type="EMBL" id="BLZA01000009">
    <property type="protein sequence ID" value="GHJ84784.1"/>
    <property type="molecule type" value="Genomic_DNA"/>
</dbReference>
<dbReference type="Proteomes" id="UP000620104">
    <property type="component" value="Unassembled WGS sequence"/>
</dbReference>
<evidence type="ECO:0000313" key="2">
    <source>
        <dbReference type="EMBL" id="GHJ84784.1"/>
    </source>
</evidence>
<evidence type="ECO:0000256" key="1">
    <source>
        <dbReference type="SAM" id="MobiDB-lite"/>
    </source>
</evidence>
<gene>
    <name evidence="2" type="ORF">NliqN6_1186</name>
</gene>
<protein>
    <submittedName>
        <fullName evidence="2">Uncharacterized protein</fullName>
    </submittedName>
</protein>
<keyword evidence="3" id="KW-1185">Reference proteome</keyword>
<name>A0A8H3TR66_9TREE</name>